<reference evidence="3 4" key="1">
    <citation type="journal article" date="2021" name="Sci. Rep.">
        <title>The genome of the diatom Chaetoceros tenuissimus carries an ancient integrated fragment of an extant virus.</title>
        <authorList>
            <person name="Hongo Y."/>
            <person name="Kimura K."/>
            <person name="Takaki Y."/>
            <person name="Yoshida Y."/>
            <person name="Baba S."/>
            <person name="Kobayashi G."/>
            <person name="Nagasaki K."/>
            <person name="Hano T."/>
            <person name="Tomaru Y."/>
        </authorList>
    </citation>
    <scope>NUCLEOTIDE SEQUENCE [LARGE SCALE GENOMIC DNA]</scope>
    <source>
        <strain evidence="3 4">NIES-3715</strain>
    </source>
</reference>
<evidence type="ECO:0000313" key="3">
    <source>
        <dbReference type="EMBL" id="GFH51044.1"/>
    </source>
</evidence>
<feature type="region of interest" description="Disordered" evidence="1">
    <location>
        <begin position="39"/>
        <end position="101"/>
    </location>
</feature>
<organism evidence="3 4">
    <name type="scientific">Chaetoceros tenuissimus</name>
    <dbReference type="NCBI Taxonomy" id="426638"/>
    <lineage>
        <taxon>Eukaryota</taxon>
        <taxon>Sar</taxon>
        <taxon>Stramenopiles</taxon>
        <taxon>Ochrophyta</taxon>
        <taxon>Bacillariophyta</taxon>
        <taxon>Coscinodiscophyceae</taxon>
        <taxon>Chaetocerotophycidae</taxon>
        <taxon>Chaetocerotales</taxon>
        <taxon>Chaetocerotaceae</taxon>
        <taxon>Chaetoceros</taxon>
    </lineage>
</organism>
<dbReference type="AlphaFoldDB" id="A0AAD3CUY1"/>
<dbReference type="EMBL" id="BLLK01000045">
    <property type="protein sequence ID" value="GFH51044.1"/>
    <property type="molecule type" value="Genomic_DNA"/>
</dbReference>
<accession>A0AAD3CUY1</accession>
<protein>
    <submittedName>
        <fullName evidence="3">Uncharacterized protein</fullName>
    </submittedName>
</protein>
<keyword evidence="4" id="KW-1185">Reference proteome</keyword>
<gene>
    <name evidence="3" type="ORF">CTEN210_07520</name>
</gene>
<keyword evidence="2" id="KW-0732">Signal</keyword>
<evidence type="ECO:0000256" key="2">
    <source>
        <dbReference type="SAM" id="SignalP"/>
    </source>
</evidence>
<feature type="signal peptide" evidence="2">
    <location>
        <begin position="1"/>
        <end position="18"/>
    </location>
</feature>
<name>A0AAD3CUY1_9STRA</name>
<evidence type="ECO:0000256" key="1">
    <source>
        <dbReference type="SAM" id="MobiDB-lite"/>
    </source>
</evidence>
<proteinExistence type="predicted"/>
<feature type="chain" id="PRO_5041922765" evidence="2">
    <location>
        <begin position="19"/>
        <end position="133"/>
    </location>
</feature>
<dbReference type="Proteomes" id="UP001054902">
    <property type="component" value="Unassembled WGS sequence"/>
</dbReference>
<sequence length="133" mass="14214">MKYLNLLAFIFVLSSVSARDIPKRKNVIVKRKVHMFHDHAEASSTKAPLVVPASPEQDASSTKAPLVVPTSQDHGESTKKPKSSKSSKSSKTPGSPEPQDEVFTAAAVTSSSGFTEMHVAVGVMTTAVCFMLL</sequence>
<evidence type="ECO:0000313" key="4">
    <source>
        <dbReference type="Proteomes" id="UP001054902"/>
    </source>
</evidence>
<comment type="caution">
    <text evidence="3">The sequence shown here is derived from an EMBL/GenBank/DDBJ whole genome shotgun (WGS) entry which is preliminary data.</text>
</comment>